<dbReference type="Proteomes" id="UP000029994">
    <property type="component" value="Unassembled WGS sequence"/>
</dbReference>
<keyword evidence="2" id="KW-0347">Helicase</keyword>
<reference evidence="2 3" key="1">
    <citation type="submission" date="2014-04" db="EMBL/GenBank/DDBJ databases">
        <title>Genome sequencing of Vibrio navarrensis strains.</title>
        <authorList>
            <person name="Gladney L.M."/>
            <person name="Katz L.S."/>
            <person name="Marino-Ramirez L."/>
            <person name="Jordan I.K."/>
        </authorList>
    </citation>
    <scope>NUCLEOTIDE SEQUENCE [LARGE SCALE GENOMIC DNA]</scope>
    <source>
        <strain evidence="2 3">ATCC 51183</strain>
    </source>
</reference>
<dbReference type="Pfam" id="PF04326">
    <property type="entry name" value="SLFN_AlbA_2"/>
    <property type="match status" value="1"/>
</dbReference>
<dbReference type="RefSeq" id="WP_039422739.1">
    <property type="nucleotide sequence ID" value="NZ_CP061845.1"/>
</dbReference>
<dbReference type="Gene3D" id="3.30.565.60">
    <property type="match status" value="1"/>
</dbReference>
<feature type="domain" description="Schlafen AlbA-2" evidence="1">
    <location>
        <begin position="14"/>
        <end position="126"/>
    </location>
</feature>
<dbReference type="STRING" id="29495.EA26_01770"/>
<gene>
    <name evidence="2" type="ORF">EA26_01770</name>
</gene>
<dbReference type="GO" id="GO:0004386">
    <property type="term" value="F:helicase activity"/>
    <property type="evidence" value="ECO:0007669"/>
    <property type="project" value="UniProtKB-KW"/>
</dbReference>
<evidence type="ECO:0000313" key="3">
    <source>
        <dbReference type="Proteomes" id="UP000029994"/>
    </source>
</evidence>
<protein>
    <submittedName>
        <fullName evidence="2">ATP-dependent DNA helicase RecG</fullName>
    </submittedName>
</protein>
<organism evidence="2 3">
    <name type="scientific">Vibrio navarrensis</name>
    <dbReference type="NCBI Taxonomy" id="29495"/>
    <lineage>
        <taxon>Bacteria</taxon>
        <taxon>Pseudomonadati</taxon>
        <taxon>Pseudomonadota</taxon>
        <taxon>Gammaproteobacteria</taxon>
        <taxon>Vibrionales</taxon>
        <taxon>Vibrionaceae</taxon>
        <taxon>Vibrio</taxon>
    </lineage>
</organism>
<accession>A0A099LPQ5</accession>
<dbReference type="EMBL" id="JMCG01000001">
    <property type="protein sequence ID" value="KGK10105.1"/>
    <property type="molecule type" value="Genomic_DNA"/>
</dbReference>
<keyword evidence="2" id="KW-0547">Nucleotide-binding</keyword>
<comment type="caution">
    <text evidence="2">The sequence shown here is derived from an EMBL/GenBank/DDBJ whole genome shotgun (WGS) entry which is preliminary data.</text>
</comment>
<keyword evidence="2" id="KW-0067">ATP-binding</keyword>
<dbReference type="Pfam" id="PF13749">
    <property type="entry name" value="HATPase_c_4"/>
    <property type="match status" value="1"/>
</dbReference>
<dbReference type="InterPro" id="IPR038461">
    <property type="entry name" value="Schlafen_AlbA_2_dom_sf"/>
</dbReference>
<evidence type="ECO:0000313" key="2">
    <source>
        <dbReference type="EMBL" id="KGK10105.1"/>
    </source>
</evidence>
<evidence type="ECO:0000259" key="1">
    <source>
        <dbReference type="Pfam" id="PF04326"/>
    </source>
</evidence>
<dbReference type="Gene3D" id="3.30.950.30">
    <property type="entry name" value="Schlafen, AAA domain"/>
    <property type="match status" value="1"/>
</dbReference>
<dbReference type="AlphaFoldDB" id="A0A099LPQ5"/>
<name>A0A099LPQ5_9VIBR</name>
<keyword evidence="3" id="KW-1185">Reference proteome</keyword>
<dbReference type="InterPro" id="IPR007421">
    <property type="entry name" value="Schlafen_AlbA_2_dom"/>
</dbReference>
<sequence>METEELLAIIANGEDSRHQFKQNITRAESLVPELAAFSNSKGGLLFIGVTDDGGIQGLTIEDMGRINQLVSNAAKDVKPPISVTTENVALPSGMVMVVDVPEGISKPYMDGNLHVWVKNSANKSKVSAREELLRMFQSSALVHADEISVNGSSVTDIDQEFFDAFFEREYGERVEDQDVSRVQLLENMNLAKNGRLNICGALLFASRPQIRLPVFIVKAVAFPGVDIEDEHYIDSQDINGKLSDVFQKVLGFVLANIRHVQNEQGFNSVGEPEIPRIVLEELIANALIHRDYFVSAPIKVLVFADRIEIVSPGHLPNNLTIENIKMGNSNVRNPILASFAPKVLPYRGLGSGIKRAIKAYPDIEFVDDRAGNAFKAIIKRAQ</sequence>
<dbReference type="PANTHER" id="PTHR30595:SF6">
    <property type="entry name" value="SCHLAFEN ALBA-2 DOMAIN-CONTAINING PROTEIN"/>
    <property type="match status" value="1"/>
</dbReference>
<keyword evidence="2" id="KW-0378">Hydrolase</keyword>
<proteinExistence type="predicted"/>
<dbReference type="eggNOG" id="COG2865">
    <property type="taxonomic scope" value="Bacteria"/>
</dbReference>
<dbReference type="GeneID" id="43681939"/>
<dbReference type="InterPro" id="IPR038475">
    <property type="entry name" value="RecG_C_sf"/>
</dbReference>
<dbReference type="PANTHER" id="PTHR30595">
    <property type="entry name" value="GLPR-RELATED TRANSCRIPTIONAL REPRESSOR"/>
    <property type="match status" value="1"/>
</dbReference>